<gene>
    <name evidence="1" type="ORF">S03H2_41524</name>
</gene>
<dbReference type="EMBL" id="BARU01025801">
    <property type="protein sequence ID" value="GAH70687.1"/>
    <property type="molecule type" value="Genomic_DNA"/>
</dbReference>
<name>X1HMH0_9ZZZZ</name>
<dbReference type="Gene3D" id="3.90.1100.10">
    <property type="match status" value="1"/>
</dbReference>
<feature type="non-terminal residue" evidence="1">
    <location>
        <position position="82"/>
    </location>
</feature>
<protein>
    <recommendedName>
        <fullName evidence="2">DNA-directed RNA polymerase</fullName>
    </recommendedName>
</protein>
<dbReference type="SUPFAM" id="SSF64484">
    <property type="entry name" value="beta and beta-prime subunits of DNA dependent RNA-polymerase"/>
    <property type="match status" value="1"/>
</dbReference>
<dbReference type="AlphaFoldDB" id="X1HMH0"/>
<reference evidence="1" key="1">
    <citation type="journal article" date="2014" name="Front. Microbiol.">
        <title>High frequency of phylogenetically diverse reductive dehalogenase-homologous genes in deep subseafloor sedimentary metagenomes.</title>
        <authorList>
            <person name="Kawai M."/>
            <person name="Futagami T."/>
            <person name="Toyoda A."/>
            <person name="Takaki Y."/>
            <person name="Nishi S."/>
            <person name="Hori S."/>
            <person name="Arai W."/>
            <person name="Tsubouchi T."/>
            <person name="Morono Y."/>
            <person name="Uchiyama I."/>
            <person name="Ito T."/>
            <person name="Fujiyama A."/>
            <person name="Inagaki F."/>
            <person name="Takami H."/>
        </authorList>
    </citation>
    <scope>NUCLEOTIDE SEQUENCE</scope>
    <source>
        <strain evidence="1">Expedition CK06-06</strain>
    </source>
</reference>
<accession>X1HMH0</accession>
<evidence type="ECO:0008006" key="2">
    <source>
        <dbReference type="Google" id="ProtNLM"/>
    </source>
</evidence>
<organism evidence="1">
    <name type="scientific">marine sediment metagenome</name>
    <dbReference type="NCBI Taxonomy" id="412755"/>
    <lineage>
        <taxon>unclassified sequences</taxon>
        <taxon>metagenomes</taxon>
        <taxon>ecological metagenomes</taxon>
    </lineage>
</organism>
<evidence type="ECO:0000313" key="1">
    <source>
        <dbReference type="EMBL" id="GAH70687.1"/>
    </source>
</evidence>
<proteinExistence type="predicted"/>
<sequence length="82" mass="9862">MYKKTEERVMDFTKFKSVAEIPNLLQIQRYSFENFLQRDVPPQQRKKEGLQKVFLDAFPVESYNQKLILEFVGYRFGESAYD</sequence>
<comment type="caution">
    <text evidence="1">The sequence shown here is derived from an EMBL/GenBank/DDBJ whole genome shotgun (WGS) entry which is preliminary data.</text>
</comment>